<dbReference type="AlphaFoldDB" id="A0A6C0I0L7"/>
<proteinExistence type="predicted"/>
<dbReference type="EMBL" id="MN740053">
    <property type="protein sequence ID" value="QHT85936.1"/>
    <property type="molecule type" value="Genomic_DNA"/>
</dbReference>
<evidence type="ECO:0000313" key="1">
    <source>
        <dbReference type="EMBL" id="QHT85936.1"/>
    </source>
</evidence>
<accession>A0A6C0I0L7</accession>
<sequence length="225" mass="27014">MIPFYYFYTPDYEFWNNHLSETLCNHFDVRPISIDKINLSNNGHHFTNVTIKIELLIDCIKKNMNNSILFTDATIFVNKNNVKLLQNYICEKINTNKDLYFLYLQQDPINIGVILLKCNETNLYFWEYVLKTMNEMIQNGYNAWDQGVVNKLIIGQKYPIEYGYFDSDKFWTGCKMNKENINNFFIYKSCVKPESDRQLIRLTFLYELNLITKDEYNFWLNYSTN</sequence>
<organism evidence="1">
    <name type="scientific">viral metagenome</name>
    <dbReference type="NCBI Taxonomy" id="1070528"/>
    <lineage>
        <taxon>unclassified sequences</taxon>
        <taxon>metagenomes</taxon>
        <taxon>organismal metagenomes</taxon>
    </lineage>
</organism>
<evidence type="ECO:0008006" key="2">
    <source>
        <dbReference type="Google" id="ProtNLM"/>
    </source>
</evidence>
<name>A0A6C0I0L7_9ZZZZ</name>
<protein>
    <recommendedName>
        <fullName evidence="2">Nucleotide-diphospho-sugar transferase domain-containing protein</fullName>
    </recommendedName>
</protein>
<reference evidence="1" key="1">
    <citation type="journal article" date="2020" name="Nature">
        <title>Giant virus diversity and host interactions through global metagenomics.</title>
        <authorList>
            <person name="Schulz F."/>
            <person name="Roux S."/>
            <person name="Paez-Espino D."/>
            <person name="Jungbluth S."/>
            <person name="Walsh D.A."/>
            <person name="Denef V.J."/>
            <person name="McMahon K.D."/>
            <person name="Konstantinidis K.T."/>
            <person name="Eloe-Fadrosh E.A."/>
            <person name="Kyrpides N.C."/>
            <person name="Woyke T."/>
        </authorList>
    </citation>
    <scope>NUCLEOTIDE SEQUENCE</scope>
    <source>
        <strain evidence="1">GVMAG-M-3300023184-182</strain>
    </source>
</reference>